<name>A0A9P0CGE0_9CUCU</name>
<feature type="compositionally biased region" description="Polar residues" evidence="1">
    <location>
        <begin position="23"/>
        <end position="32"/>
    </location>
</feature>
<feature type="compositionally biased region" description="Pro residues" evidence="1">
    <location>
        <begin position="333"/>
        <end position="343"/>
    </location>
</feature>
<feature type="compositionally biased region" description="Pro residues" evidence="1">
    <location>
        <begin position="355"/>
        <end position="383"/>
    </location>
</feature>
<keyword evidence="4" id="KW-1185">Reference proteome</keyword>
<dbReference type="InterPro" id="IPR003124">
    <property type="entry name" value="WH2_dom"/>
</dbReference>
<protein>
    <recommendedName>
        <fullName evidence="2">WH2 domain-containing protein</fullName>
    </recommendedName>
</protein>
<evidence type="ECO:0000256" key="1">
    <source>
        <dbReference type="SAM" id="MobiDB-lite"/>
    </source>
</evidence>
<feature type="region of interest" description="Disordered" evidence="1">
    <location>
        <begin position="121"/>
        <end position="141"/>
    </location>
</feature>
<dbReference type="Pfam" id="PF02205">
    <property type="entry name" value="WH2"/>
    <property type="match status" value="1"/>
</dbReference>
<dbReference type="SMART" id="SM00246">
    <property type="entry name" value="WH2"/>
    <property type="match status" value="1"/>
</dbReference>
<sequence length="463" mass="49474">MPAPPPPPPPMAPAAPPPPSFNIKPSKSSGTERNALLKDIRSGARLKKAVTNDRSAPIVGGTSKPSNGGGIANLPVIPIGSLKNGGSVSPRNGSSPGTPMGNMKNFSSIQQELSRKMAFTNNGQNQVQNQTTTVENRNEPKNFGNIQMELKKQLANDNRNRGPPPPTPTRTVQPDIGNRTTFLHRENNITNGFHMSQLSLNTSSSNPPINQSTLHRKAKSNANLSMLDSIDSSNGVPNRPNKPVINHGKPNLAPKPPVLNGKPNTLHLKTSKPVTRTHSLKSPRLPSPGSPEVNPMNKFGTVRHMSSVLSQALGGNSTAPNGRARPAISTRPTAPPPSIPVPATPNQQSLSSSHTPPPPKLSKPNHAPPPPPPSHAPPPPPHNKTPQMNKPAQTGSNPPSPPPRHSSMRETNLVKRPSSIDEKFKHLFQTPDRFPPPPQYKNVIKLYNSVSVKPAPVKPVYVA</sequence>
<accession>A0A9P0CGE0</accession>
<dbReference type="PANTHER" id="PTHR48125">
    <property type="entry name" value="LP07818P1"/>
    <property type="match status" value="1"/>
</dbReference>
<feature type="region of interest" description="Disordered" evidence="1">
    <location>
        <begin position="156"/>
        <end position="177"/>
    </location>
</feature>
<evidence type="ECO:0000259" key="2">
    <source>
        <dbReference type="PROSITE" id="PS51082"/>
    </source>
</evidence>
<feature type="compositionally biased region" description="Polar residues" evidence="1">
    <location>
        <begin position="84"/>
        <end position="97"/>
    </location>
</feature>
<dbReference type="AlphaFoldDB" id="A0A9P0CGE0"/>
<evidence type="ECO:0000313" key="3">
    <source>
        <dbReference type="EMBL" id="CAH1098745.1"/>
    </source>
</evidence>
<feature type="region of interest" description="Disordered" evidence="1">
    <location>
        <begin position="1"/>
        <end position="105"/>
    </location>
</feature>
<gene>
    <name evidence="3" type="ORF">PSYICH_LOCUS532</name>
</gene>
<feature type="region of interest" description="Disordered" evidence="1">
    <location>
        <begin position="248"/>
        <end position="298"/>
    </location>
</feature>
<feature type="compositionally biased region" description="Pro residues" evidence="1">
    <location>
        <begin position="1"/>
        <end position="20"/>
    </location>
</feature>
<dbReference type="GO" id="GO:0003779">
    <property type="term" value="F:actin binding"/>
    <property type="evidence" value="ECO:0007669"/>
    <property type="project" value="InterPro"/>
</dbReference>
<evidence type="ECO:0000313" key="4">
    <source>
        <dbReference type="Proteomes" id="UP001153636"/>
    </source>
</evidence>
<feature type="domain" description="WH2" evidence="2">
    <location>
        <begin position="32"/>
        <end position="49"/>
    </location>
</feature>
<organism evidence="3 4">
    <name type="scientific">Psylliodes chrysocephalus</name>
    <dbReference type="NCBI Taxonomy" id="3402493"/>
    <lineage>
        <taxon>Eukaryota</taxon>
        <taxon>Metazoa</taxon>
        <taxon>Ecdysozoa</taxon>
        <taxon>Arthropoda</taxon>
        <taxon>Hexapoda</taxon>
        <taxon>Insecta</taxon>
        <taxon>Pterygota</taxon>
        <taxon>Neoptera</taxon>
        <taxon>Endopterygota</taxon>
        <taxon>Coleoptera</taxon>
        <taxon>Polyphaga</taxon>
        <taxon>Cucujiformia</taxon>
        <taxon>Chrysomeloidea</taxon>
        <taxon>Chrysomelidae</taxon>
        <taxon>Galerucinae</taxon>
        <taxon>Alticini</taxon>
        <taxon>Psylliodes</taxon>
    </lineage>
</organism>
<proteinExistence type="predicted"/>
<feature type="region of interest" description="Disordered" evidence="1">
    <location>
        <begin position="312"/>
        <end position="436"/>
    </location>
</feature>
<dbReference type="Proteomes" id="UP001153636">
    <property type="component" value="Chromosome 1"/>
</dbReference>
<dbReference type="OrthoDB" id="5877983at2759"/>
<dbReference type="EMBL" id="OV651813">
    <property type="protein sequence ID" value="CAH1098745.1"/>
    <property type="molecule type" value="Genomic_DNA"/>
</dbReference>
<reference evidence="3" key="1">
    <citation type="submission" date="2022-01" db="EMBL/GenBank/DDBJ databases">
        <authorList>
            <person name="King R."/>
        </authorList>
    </citation>
    <scope>NUCLEOTIDE SEQUENCE</scope>
</reference>
<feature type="compositionally biased region" description="Low complexity" evidence="1">
    <location>
        <begin position="121"/>
        <end position="134"/>
    </location>
</feature>
<feature type="compositionally biased region" description="Low complexity" evidence="1">
    <location>
        <begin position="323"/>
        <end position="332"/>
    </location>
</feature>
<dbReference type="PANTHER" id="PTHR48125:SF12">
    <property type="entry name" value="AT HOOK TRANSCRIPTION FACTOR FAMILY-RELATED"/>
    <property type="match status" value="1"/>
</dbReference>
<dbReference type="PROSITE" id="PS51082">
    <property type="entry name" value="WH2"/>
    <property type="match status" value="1"/>
</dbReference>